<dbReference type="Pfam" id="PF03746">
    <property type="entry name" value="LamB_YcsF"/>
    <property type="match status" value="1"/>
</dbReference>
<reference evidence="2 3" key="1">
    <citation type="submission" date="2022-09" db="EMBL/GenBank/DDBJ databases">
        <authorList>
            <person name="Han X.L."/>
            <person name="Wang Q."/>
            <person name="Lu T."/>
        </authorList>
    </citation>
    <scope>NUCLEOTIDE SEQUENCE [LARGE SCALE GENOMIC DNA]</scope>
    <source>
        <strain evidence="2 3">WQ 127069</strain>
    </source>
</reference>
<evidence type="ECO:0000313" key="3">
    <source>
        <dbReference type="Proteomes" id="UP001652445"/>
    </source>
</evidence>
<keyword evidence="1" id="KW-0547">Nucleotide-binding</keyword>
<proteinExistence type="inferred from homology"/>
<name>A0ABT2UFX9_9BACL</name>
<gene>
    <name evidence="1" type="primary">pxpA</name>
    <name evidence="2" type="ORF">OB236_15705</name>
</gene>
<dbReference type="NCBIfam" id="NF003814">
    <property type="entry name" value="PRK05406.1-3"/>
    <property type="match status" value="1"/>
</dbReference>
<keyword evidence="1" id="KW-0067">ATP-binding</keyword>
<dbReference type="SUPFAM" id="SSF88713">
    <property type="entry name" value="Glycoside hydrolase/deacetylase"/>
    <property type="match status" value="1"/>
</dbReference>
<comment type="similarity">
    <text evidence="1">Belongs to the LamB/PxpA family.</text>
</comment>
<dbReference type="Gene3D" id="3.20.20.370">
    <property type="entry name" value="Glycoside hydrolase/deacetylase"/>
    <property type="match status" value="1"/>
</dbReference>
<dbReference type="RefSeq" id="WP_262684817.1">
    <property type="nucleotide sequence ID" value="NZ_JAOQIO010000055.1"/>
</dbReference>
<protein>
    <recommendedName>
        <fullName evidence="1">5-oxoprolinase subunit A</fullName>
        <shortName evidence="1">5-OPase subunit A</shortName>
        <ecNumber evidence="1">3.5.2.9</ecNumber>
    </recommendedName>
    <alternativeName>
        <fullName evidence="1">5-oxoprolinase (ATP-hydrolyzing) subunit A</fullName>
    </alternativeName>
</protein>
<dbReference type="HAMAP" id="MF_00691">
    <property type="entry name" value="PxpA"/>
    <property type="match status" value="1"/>
</dbReference>
<evidence type="ECO:0000256" key="1">
    <source>
        <dbReference type="HAMAP-Rule" id="MF_00691"/>
    </source>
</evidence>
<dbReference type="EMBL" id="JAOQIO010000055">
    <property type="protein sequence ID" value="MCU6793550.1"/>
    <property type="molecule type" value="Genomic_DNA"/>
</dbReference>
<dbReference type="InterPro" id="IPR011330">
    <property type="entry name" value="Glyco_hydro/deAcase_b/a-brl"/>
</dbReference>
<dbReference type="PANTHER" id="PTHR30292:SF0">
    <property type="entry name" value="5-OXOPROLINASE SUBUNIT A"/>
    <property type="match status" value="1"/>
</dbReference>
<comment type="catalytic activity">
    <reaction evidence="1">
        <text>5-oxo-L-proline + ATP + 2 H2O = L-glutamate + ADP + phosphate + H(+)</text>
        <dbReference type="Rhea" id="RHEA:10348"/>
        <dbReference type="ChEBI" id="CHEBI:15377"/>
        <dbReference type="ChEBI" id="CHEBI:15378"/>
        <dbReference type="ChEBI" id="CHEBI:29985"/>
        <dbReference type="ChEBI" id="CHEBI:30616"/>
        <dbReference type="ChEBI" id="CHEBI:43474"/>
        <dbReference type="ChEBI" id="CHEBI:58402"/>
        <dbReference type="ChEBI" id="CHEBI:456216"/>
        <dbReference type="EC" id="3.5.2.9"/>
    </reaction>
</comment>
<organism evidence="2 3">
    <name type="scientific">Paenibacillus baimaensis</name>
    <dbReference type="NCBI Taxonomy" id="2982185"/>
    <lineage>
        <taxon>Bacteria</taxon>
        <taxon>Bacillati</taxon>
        <taxon>Bacillota</taxon>
        <taxon>Bacilli</taxon>
        <taxon>Bacillales</taxon>
        <taxon>Paenibacillaceae</taxon>
        <taxon>Paenibacillus</taxon>
    </lineage>
</organism>
<comment type="function">
    <text evidence="1">Catalyzes the cleavage of 5-oxoproline to form L-glutamate coupled to the hydrolysis of ATP to ADP and inorganic phosphate.</text>
</comment>
<evidence type="ECO:0000313" key="2">
    <source>
        <dbReference type="EMBL" id="MCU6793550.1"/>
    </source>
</evidence>
<dbReference type="InterPro" id="IPR005501">
    <property type="entry name" value="LamB/YcsF/PxpA-like"/>
</dbReference>
<dbReference type="PANTHER" id="PTHR30292">
    <property type="entry name" value="UNCHARACTERIZED PROTEIN YBGL-RELATED"/>
    <property type="match status" value="1"/>
</dbReference>
<dbReference type="NCBIfam" id="NF003816">
    <property type="entry name" value="PRK05406.1-5"/>
    <property type="match status" value="1"/>
</dbReference>
<keyword evidence="3" id="KW-1185">Reference proteome</keyword>
<sequence>MPSVDLNCDMGESFGSYLVDRDELLMKYITSANIACGYHAGDPAIMRRTVRLCLKHGVAIGAHPGLPDLAGFGRRKLQITVDEAYEMVVYQVGALMGFVLAEGAVLQHVKPHGALYNMAAVDAELSVAIAEAVYRIDSRLILFGLAGSELIQAGRKMGLRVAEEAFVDRTYRADGTLTPRSEPNAVIEEPEQAISQAIGLIKEGKVVTDKGSISLRADTLCIHGDTPNALMFAELISSRLVQEGVTLQAAAGMRG</sequence>
<comment type="subunit">
    <text evidence="1">Forms a complex composed of PxpA, PxpB and PxpC.</text>
</comment>
<dbReference type="CDD" id="cd10787">
    <property type="entry name" value="LamB_YcsF_like"/>
    <property type="match status" value="1"/>
</dbReference>
<comment type="caution">
    <text evidence="2">The sequence shown here is derived from an EMBL/GenBank/DDBJ whole genome shotgun (WGS) entry which is preliminary data.</text>
</comment>
<keyword evidence="1" id="KW-0378">Hydrolase</keyword>
<dbReference type="Proteomes" id="UP001652445">
    <property type="component" value="Unassembled WGS sequence"/>
</dbReference>
<dbReference type="EC" id="3.5.2.9" evidence="1"/>
<accession>A0ABT2UFX9</accession>